<name>A0A1B9F4K9_9BACT</name>
<gene>
    <name evidence="10" type="ORF">DBT_1815</name>
</gene>
<dbReference type="Pfam" id="PF08478">
    <property type="entry name" value="POTRA_1"/>
    <property type="match status" value="1"/>
</dbReference>
<keyword evidence="5 8" id="KW-1133">Transmembrane helix</keyword>
<dbReference type="AlphaFoldDB" id="A0A1B9F4K9"/>
<evidence type="ECO:0000313" key="10">
    <source>
        <dbReference type="EMBL" id="OCC14755.1"/>
    </source>
</evidence>
<evidence type="ECO:0000256" key="1">
    <source>
        <dbReference type="ARBA" id="ARBA00004370"/>
    </source>
</evidence>
<comment type="caution">
    <text evidence="10">The sequence shown here is derived from an EMBL/GenBank/DDBJ whole genome shotgun (WGS) entry which is preliminary data.</text>
</comment>
<evidence type="ECO:0000256" key="7">
    <source>
        <dbReference type="ARBA" id="ARBA00023306"/>
    </source>
</evidence>
<dbReference type="STRING" id="1156395.DBT_1815"/>
<feature type="transmembrane region" description="Helical" evidence="8">
    <location>
        <begin position="21"/>
        <end position="44"/>
    </location>
</feature>
<dbReference type="Gene3D" id="3.10.20.310">
    <property type="entry name" value="membrane protein fhac"/>
    <property type="match status" value="1"/>
</dbReference>
<dbReference type="InterPro" id="IPR013685">
    <property type="entry name" value="POTRA_FtsQ_type"/>
</dbReference>
<keyword evidence="6 8" id="KW-0472">Membrane</keyword>
<comment type="subcellular location">
    <subcellularLocation>
        <location evidence="1">Membrane</location>
    </subcellularLocation>
</comment>
<feature type="domain" description="POTRA" evidence="9">
    <location>
        <begin position="53"/>
        <end position="121"/>
    </location>
</feature>
<accession>A0A1B9F4K9</accession>
<evidence type="ECO:0000256" key="5">
    <source>
        <dbReference type="ARBA" id="ARBA00022989"/>
    </source>
</evidence>
<evidence type="ECO:0000256" key="3">
    <source>
        <dbReference type="ARBA" id="ARBA00022618"/>
    </source>
</evidence>
<keyword evidence="2" id="KW-1003">Cell membrane</keyword>
<dbReference type="PANTHER" id="PTHR37820">
    <property type="entry name" value="CELL DIVISION PROTEIN DIVIB"/>
    <property type="match status" value="1"/>
</dbReference>
<protein>
    <submittedName>
        <fullName evidence="10">Cell division protein FtsQ</fullName>
    </submittedName>
</protein>
<dbReference type="InterPro" id="IPR050487">
    <property type="entry name" value="FtsQ_DivIB"/>
</dbReference>
<keyword evidence="11" id="KW-1185">Reference proteome</keyword>
<dbReference type="RefSeq" id="WP_067619239.1">
    <property type="nucleotide sequence ID" value="NZ_MAGO01000009.1"/>
</dbReference>
<evidence type="ECO:0000256" key="6">
    <source>
        <dbReference type="ARBA" id="ARBA00023136"/>
    </source>
</evidence>
<keyword evidence="3 10" id="KW-0132">Cell division</keyword>
<evidence type="ECO:0000259" key="9">
    <source>
        <dbReference type="PROSITE" id="PS51779"/>
    </source>
</evidence>
<evidence type="ECO:0000256" key="4">
    <source>
        <dbReference type="ARBA" id="ARBA00022692"/>
    </source>
</evidence>
<dbReference type="EMBL" id="MAGO01000009">
    <property type="protein sequence ID" value="OCC14755.1"/>
    <property type="molecule type" value="Genomic_DNA"/>
</dbReference>
<keyword evidence="4 8" id="KW-0812">Transmembrane</keyword>
<proteinExistence type="predicted"/>
<dbReference type="OrthoDB" id="5470105at2"/>
<dbReference type="GO" id="GO:0005886">
    <property type="term" value="C:plasma membrane"/>
    <property type="evidence" value="ECO:0007669"/>
    <property type="project" value="TreeGrafter"/>
</dbReference>
<dbReference type="GO" id="GO:0051301">
    <property type="term" value="P:cell division"/>
    <property type="evidence" value="ECO:0007669"/>
    <property type="project" value="UniProtKB-KW"/>
</dbReference>
<evidence type="ECO:0000256" key="2">
    <source>
        <dbReference type="ARBA" id="ARBA00022475"/>
    </source>
</evidence>
<dbReference type="PROSITE" id="PS51779">
    <property type="entry name" value="POTRA"/>
    <property type="match status" value="1"/>
</dbReference>
<dbReference type="Proteomes" id="UP000093080">
    <property type="component" value="Unassembled WGS sequence"/>
</dbReference>
<reference evidence="10 11" key="1">
    <citation type="submission" date="2016-06" db="EMBL/GenBank/DDBJ databases">
        <title>Respiratory ammonification of nitrate coupled to the oxidation of elemental sulfur in deep-sea autotrophic thermophilic bacteria.</title>
        <authorList>
            <person name="Slobodkina G.B."/>
            <person name="Mardanov A.V."/>
            <person name="Ravin N.V."/>
            <person name="Frolova A.A."/>
            <person name="Viryasiv M.B."/>
            <person name="Chernyh N.A."/>
            <person name="Bonch-Osmolovskaya E.A."/>
            <person name="Slobodkin A.I."/>
        </authorList>
    </citation>
    <scope>NUCLEOTIDE SEQUENCE [LARGE SCALE GENOMIC DNA]</scope>
    <source>
        <strain evidence="10 11">S69</strain>
    </source>
</reference>
<keyword evidence="7" id="KW-0131">Cell cycle</keyword>
<evidence type="ECO:0000256" key="8">
    <source>
        <dbReference type="SAM" id="Phobius"/>
    </source>
</evidence>
<dbReference type="PANTHER" id="PTHR37820:SF1">
    <property type="entry name" value="CELL DIVISION PROTEIN FTSQ"/>
    <property type="match status" value="1"/>
</dbReference>
<sequence>MKAVRQTYRKKTKAKKTVRPQVLVAVLFIAILIVGGTYGIRLGWKWLHSTPLFAVQEIKINGINRVKKQWVLHAIDLKDGENILGLKKEDIKERILENPWIKSLKISTDFPHTLVIDIVERRAIAFLKDRGKTYLLDSDGEIFKVAEGKEADGLIEIEGIKASGNGDRTIKYVGTFKEFVRLVNKRGRILCERNIKSVGFDGKSMVVTTRGSRIPLVFSLDQGLKVQFKRAESILFHLYSSGKYRHVKIVNLSVGKNMALAFMDKRV</sequence>
<dbReference type="InterPro" id="IPR034746">
    <property type="entry name" value="POTRA"/>
</dbReference>
<evidence type="ECO:0000313" key="11">
    <source>
        <dbReference type="Proteomes" id="UP000093080"/>
    </source>
</evidence>
<organism evidence="10 11">
    <name type="scientific">Dissulfuribacter thermophilus</name>
    <dbReference type="NCBI Taxonomy" id="1156395"/>
    <lineage>
        <taxon>Bacteria</taxon>
        <taxon>Pseudomonadati</taxon>
        <taxon>Thermodesulfobacteriota</taxon>
        <taxon>Dissulfuribacteria</taxon>
        <taxon>Dissulfuribacterales</taxon>
        <taxon>Dissulfuribacteraceae</taxon>
        <taxon>Dissulfuribacter</taxon>
    </lineage>
</organism>